<reference evidence="3" key="1">
    <citation type="submission" date="2024-01" db="EMBL/GenBank/DDBJ databases">
        <authorList>
            <person name="Webb A."/>
        </authorList>
    </citation>
    <scope>NUCLEOTIDE SEQUENCE</scope>
    <source>
        <strain evidence="3">Pm1</strain>
    </source>
</reference>
<dbReference type="InterPro" id="IPR036322">
    <property type="entry name" value="WD40_repeat_dom_sf"/>
</dbReference>
<gene>
    <name evidence="3" type="ORF">PM001_LOCUS23468</name>
</gene>
<dbReference type="SUPFAM" id="SSF50978">
    <property type="entry name" value="WD40 repeat-like"/>
    <property type="match status" value="2"/>
</dbReference>
<comment type="caution">
    <text evidence="3">The sequence shown here is derived from an EMBL/GenBank/DDBJ whole genome shotgun (WGS) entry which is preliminary data.</text>
</comment>
<keyword evidence="1" id="KW-0853">WD repeat</keyword>
<organism evidence="3 4">
    <name type="scientific">Peronospora matthiolae</name>
    <dbReference type="NCBI Taxonomy" id="2874970"/>
    <lineage>
        <taxon>Eukaryota</taxon>
        <taxon>Sar</taxon>
        <taxon>Stramenopiles</taxon>
        <taxon>Oomycota</taxon>
        <taxon>Peronosporomycetes</taxon>
        <taxon>Peronosporales</taxon>
        <taxon>Peronosporaceae</taxon>
        <taxon>Peronospora</taxon>
    </lineage>
</organism>
<evidence type="ECO:0000256" key="1">
    <source>
        <dbReference type="PROSITE-ProRule" id="PRU00221"/>
    </source>
</evidence>
<dbReference type="EMBL" id="CAKLBY020000229">
    <property type="protein sequence ID" value="CAK7938318.1"/>
    <property type="molecule type" value="Genomic_DNA"/>
</dbReference>
<feature type="region of interest" description="Disordered" evidence="2">
    <location>
        <begin position="1522"/>
        <end position="1541"/>
    </location>
</feature>
<feature type="repeat" description="WD" evidence="1">
    <location>
        <begin position="1679"/>
        <end position="1712"/>
    </location>
</feature>
<dbReference type="InterPro" id="IPR015943">
    <property type="entry name" value="WD40/YVTN_repeat-like_dom_sf"/>
</dbReference>
<feature type="compositionally biased region" description="Basic and acidic residues" evidence="2">
    <location>
        <begin position="244"/>
        <end position="259"/>
    </location>
</feature>
<dbReference type="Proteomes" id="UP001162060">
    <property type="component" value="Unassembled WGS sequence"/>
</dbReference>
<evidence type="ECO:0000256" key="2">
    <source>
        <dbReference type="SAM" id="MobiDB-lite"/>
    </source>
</evidence>
<proteinExistence type="predicted"/>
<dbReference type="Pfam" id="PF00400">
    <property type="entry name" value="WD40"/>
    <property type="match status" value="2"/>
</dbReference>
<name>A0AAV1UXL9_9STRA</name>
<sequence>MVRKPAAWKTFLDSKNVHTQHKVKQKDVVVPIVRWNEPPQVEVSSLHIFHLPVTQPSQNSSFLASKESRKLFAGVEKQYDARDHLCVFAGTVDGTIIYWRFEHDTVAQVNMLVLPHAESRRQPVVGMVSGTDEWGQSMLISASEDGAVVRWKLPNGACAEANDSLAKELSPLLGLEMLCNRRFALVVSKVSSIMVLDTWKMQLLYCVDTAQEQIRRSVAVGELSMSRPKSPRRRVVRSTNASKMETKSKGRNEDREVVEGGRMAPSRSSPAGGAKCTVTLPLSHHASTKQQTQRWDAVVISLGADGLVKCFLWTQPRGSTSSTSCNVTSGGASAHNSWGFRWVQRSTWVISWADQAEDITCSQSTSLKDGDNLNPQTALMGSIKNSYFPHSVKMSPDSSLVLLVWRTKFVVLKRSWLCSLKSRSDGQARSERSGKSSTAGVGSCRVSPAEFLRQAAEAHGSNDLDTCNNEVSSGSIDWEDGKFLENGIIVLWTSTGQVLQFLPTEPSAKTAGKLFIFTKDQDQLVPRSDSKDLGHFKEAACVTSMGCRACCQRVLQTDDRPQTKLKRLNALLAEERRHPGYMSCIESGSSASESTVQIVHTCYRGTVRRRTMPVAPIPSPRRVLHNSESVIVARMSLAEKTWFHSLTDGYEAAAKAAHDESSDKDSTDKNTCYKSQRRHCLTHFIIGREETQSSSPFEGAWRTGMHHKRQRSPNDALLHSAELPITTDTVAPVTERGGVRSIEDKFDQLGVDGIDQKGHEYSEYRYLLDVPIIVKGFSDGRIVIELLSQEHLSSEYGGVLKDTATRLSCHSGKVTALAHCCLGVESATSSCPKAASSCRTSTDILKETYLATARNPFHRARFPDLALAGNSDKRQAVFNSGHQSSFTMKIMLDDHGILDGLSPDAASNHPALKFVLFSGASDGVLCVVELTLYHPATKNESGRSVRHSARILQKFRNHRGAIQQISLSPIKRGIIGSGGENWDAEYPDRWIATAGVDCKVVVYAPQCLRKSSSRHSKARSTPTQCADDRFCVEWKCVFQLSEHADSIRNLDWHLESGLLYVQCDDQMVYVWSTDTGILERTVPCALVYGGGGDSNPVDVRDEADSVGRSAAGFSTLSIGNATVQLIQLSVLRSAEQLKENWTSYFSSRFRSNSTVGECSEVDLQSSQASVYATGSMELFMLSLLLSWGITPAIDQSCRNILGIKPARALYSCALQDSISGALTIPVPWSTRTNSSLMENESTVRLGSEFAKPVVPAFARNWQHSSALSASIALGVVSLCMSCMEFEHPESDSVSTSCVNKEEFQVLWSQLITQYSVVLPECVAQFREPALEELAAFGFDSCEHTQLAARTLLSNVIKRLHPSERSILSAEYSAKLHWEMVRLEMETGCSFVGACDGVGIGGSANYSAQSSGNRASGGSSNNAGARSHPGVVAFSLVVERLGPLVLLMSMIGTYFPGEISPACAREVCNILVFLLKAPERFVASVSSELLTKGLMLFRPHLVELSSLIVQLLLIDMREKQCGAPSGGGDGTPSAPGGSLANFQEGGTGGSNAAMSLLVEVGAYESTFVLKLLHQEMFNLDRPPGFHESILSCMMELVNTHYLLMCRHLPVLVGTVMACLDPTKPDRRRRCLSLSTRCLHSLVQRFPMVDFHKETQRLALGTMEAVIVIYDLRTATKWRVLDGHASAVSAVRFRADGRVLVSYAARDGSVRWWNSGNAGLFGGMLKMHQSCLKEHTLTAVNEAPHGGGAPASMSGASAGLKQIIQTCRFHFLTRADTPRDNGSRSTLDEPLKQHILRLTREDASQVQFLL</sequence>
<dbReference type="PANTHER" id="PTHR44099:SF4">
    <property type="entry name" value="RABCONNECTIN-3B, ISOFORM A"/>
    <property type="match status" value="1"/>
</dbReference>
<dbReference type="InterPro" id="IPR049916">
    <property type="entry name" value="WDR72-like"/>
</dbReference>
<feature type="repeat" description="WD" evidence="1">
    <location>
        <begin position="1040"/>
        <end position="1081"/>
    </location>
</feature>
<feature type="region of interest" description="Disordered" evidence="2">
    <location>
        <begin position="222"/>
        <end position="275"/>
    </location>
</feature>
<evidence type="ECO:0000313" key="4">
    <source>
        <dbReference type="Proteomes" id="UP001162060"/>
    </source>
</evidence>
<accession>A0AAV1UXL9</accession>
<dbReference type="GO" id="GO:0005737">
    <property type="term" value="C:cytoplasm"/>
    <property type="evidence" value="ECO:0007669"/>
    <property type="project" value="TreeGrafter"/>
</dbReference>
<evidence type="ECO:0000313" key="3">
    <source>
        <dbReference type="EMBL" id="CAK7938318.1"/>
    </source>
</evidence>
<dbReference type="Gene3D" id="2.130.10.10">
    <property type="entry name" value="YVTN repeat-like/Quinoprotein amine dehydrogenase"/>
    <property type="match status" value="2"/>
</dbReference>
<dbReference type="InterPro" id="IPR001680">
    <property type="entry name" value="WD40_rpt"/>
</dbReference>
<dbReference type="PANTHER" id="PTHR44099">
    <property type="entry name" value="RABCONNECTIN-3B, ISOFORM A"/>
    <property type="match status" value="1"/>
</dbReference>
<dbReference type="PROSITE" id="PS50082">
    <property type="entry name" value="WD_REPEATS_2"/>
    <property type="match status" value="2"/>
</dbReference>
<protein>
    <submittedName>
        <fullName evidence="3">Uncharacterized protein</fullName>
    </submittedName>
</protein>
<dbReference type="SMART" id="SM00320">
    <property type="entry name" value="WD40"/>
    <property type="match status" value="3"/>
</dbReference>